<dbReference type="EMBL" id="CAJFCV020000006">
    <property type="protein sequence ID" value="CAG9128883.1"/>
    <property type="molecule type" value="Genomic_DNA"/>
</dbReference>
<dbReference type="SMR" id="A0A7I8X3R4"/>
<accession>A0A7I8X3R4</accession>
<dbReference type="Proteomes" id="UP000659654">
    <property type="component" value="Unassembled WGS sequence"/>
</dbReference>
<sequence>MNYPANSTQLGQIALEESELDLKINLNDPEDPMKLQLAIGDFSLSDLTPFYSDKYGQRVAIERKIQKSLEKEDKITVDVLKFRTDDPELKRKFDIKVDVKTPKELELFYIHTHRYFCAFLDFWFNFADLGDQVRRKNEKISQCVDGQKTRCKLTVDLASPTQLVLPLNQFSDDLILLEMDSVRIKNEFLLGSQTKELEEHAIETLHGDDDYDCLLDKMSLICEKLRVFAGKRLDAFTNRPVEKKHRRIGQEVFEDFCLEIQDENILNRPFDLNIEVFKNLSSFISHNLPELSVLTHFEDLELRFTVDFYKLLRGFLEKNLGDQLIPNPDTIPFEVLQCPDKGLVACTAQKYATFSNRMDFRNVTFHFLNPKEGCPEDFERFGKVLLHKARISFDAYIDNQSELDIICESSELADSRYDDFPANQRPNIFTTIVQPRKKGKISEGNTMALMSEAHIMMKKDEAPVVTLVLMNSRVLLILDWLNMAKDFVLQNSDFQPPDEPARTNVRIPFAIPKEGILLRNGQNEKKPAKINAHTITLKITLKESDLVLLENSSRPNSLALVGHTTAVLGLHDQSGVFEGNFEVQNIGLSWCLMSAEASTHCQISNEFDLTASLTKEPQSTRKKRLSGLDSLETGKTRQCLSFGLGEMVFRLSYKDILVVQSVLTGALERLAPPKNAGHQRSGSPTNLPMEVTPAPIYIKSIDLTAPNLSVWLLDDSQNVALPLVRLVTSDLKLFHVSEKFDVALRLSVDYFNQRVFGWEPLLEPWQIEKIEVICGIHHNSLKIQPALRSPLNFNLSQSFVQQAKHFSSKWAAIKTALETDLRTMCVRSRSDHLPYILKNETGSNLIFTTAIDEVQKARKEQRKPNAKWFTALTDKSCTFEFPTKLLTVRDRSSDPRSLVIRVEGWDEISPVSVDSVGTYFRVARLSHSTDENGKSTYGRIVIAVSMEPNGRKVVTVRSALLLVNQLADPVHFSFIQQKERYECDVLPGEKLFAPLRFVGASLLVRPKCANIEKSAELKWSWAKQPGEVTNKLICFSKQEDVHQFWMCVSVKREHYPEAESLCGHSIYLIPTLNVLNLLPTDIELTCNEETHSIQAGDRLQSATVNLEKRLLISVASDKFRTDKPATIQRSSLSERQDGTESCRILIRLFDQNQRELHVYASVSIIRGGAIHISLWVPFWIVNRSGIPLVIKQEAADQEAAGQMSDHESAKDRNPMMFSFSDPDCPSQCVVRIGTEFQREYRPKFSRRFALVPGVQSLQLMLTHDTEATQIYNIGVEVRQGTGRYKDTQVVLLAPRYRLNNQSSHEIYVSHPDEISQPSKQVCLAARSNLIWHESFEDKRMLCAKRLDTNHWSCPFRIDQVGSFHVTMRDRDETPRFIRVEVTLNSASFWVTFTDASFFPAPIQIENRSTVPVLYHQHTESARKHHLRTICKANSIVEYAWDDLYAQKLLTLQVYENKSHTYDPSRPSQGPPLIYENHIYIQFYPSFKRDPHSHQNQNLEDQELVFTCRKEGKVQLTRQNLNDSSHSQLWTFTNENCLENVGFNYRQHQKDKKFVLDVLDNGSVLMMRERDPMRNTTQKWRFTNVRGFLWVGKI</sequence>
<dbReference type="SUPFAM" id="SSF50370">
    <property type="entry name" value="Ricin B-like lectins"/>
    <property type="match status" value="1"/>
</dbReference>
<protein>
    <submittedName>
        <fullName evidence="2">(pine wood nematode) hypothetical protein</fullName>
    </submittedName>
</protein>
<dbReference type="PROSITE" id="PS50231">
    <property type="entry name" value="RICIN_B_LECTIN"/>
    <property type="match status" value="1"/>
</dbReference>
<comment type="caution">
    <text evidence="2">The sequence shown here is derived from an EMBL/GenBank/DDBJ whole genome shotgun (WGS) entry which is preliminary data.</text>
</comment>
<dbReference type="InterPro" id="IPR009543">
    <property type="entry name" value="VPS13_VAB"/>
</dbReference>
<reference evidence="2" key="1">
    <citation type="submission" date="2020-09" db="EMBL/GenBank/DDBJ databases">
        <authorList>
            <person name="Kikuchi T."/>
        </authorList>
    </citation>
    <scope>NUCLEOTIDE SEQUENCE</scope>
    <source>
        <strain evidence="2">Ka4C1</strain>
    </source>
</reference>
<name>A0A7I8X3R4_BURXY</name>
<feature type="domain" description="Vacuolar protein sorting-associated protein 13 VPS13 adaptor binding" evidence="1">
    <location>
        <begin position="894"/>
        <end position="1442"/>
    </location>
</feature>
<evidence type="ECO:0000313" key="2">
    <source>
        <dbReference type="EMBL" id="CAD5233588.1"/>
    </source>
</evidence>
<dbReference type="Pfam" id="PF25036">
    <property type="entry name" value="VPS13_VAB"/>
    <property type="match status" value="1"/>
</dbReference>
<dbReference type="OrthoDB" id="272810at2759"/>
<dbReference type="Proteomes" id="UP000582659">
    <property type="component" value="Unassembled WGS sequence"/>
</dbReference>
<dbReference type="InterPro" id="IPR026847">
    <property type="entry name" value="VPS13"/>
</dbReference>
<proteinExistence type="predicted"/>
<evidence type="ECO:0000259" key="1">
    <source>
        <dbReference type="Pfam" id="PF25036"/>
    </source>
</evidence>
<evidence type="ECO:0000313" key="3">
    <source>
        <dbReference type="Proteomes" id="UP000659654"/>
    </source>
</evidence>
<dbReference type="GO" id="GO:0045053">
    <property type="term" value="P:protein retention in Golgi apparatus"/>
    <property type="evidence" value="ECO:0007669"/>
    <property type="project" value="TreeGrafter"/>
</dbReference>
<dbReference type="GO" id="GO:0006623">
    <property type="term" value="P:protein targeting to vacuole"/>
    <property type="evidence" value="ECO:0007669"/>
    <property type="project" value="TreeGrafter"/>
</dbReference>
<dbReference type="PANTHER" id="PTHR16166:SF141">
    <property type="entry name" value="INTERMEMBRANE LIPID TRANSFER PROTEIN VPS13D"/>
    <property type="match status" value="1"/>
</dbReference>
<dbReference type="EMBL" id="CAJFDI010000006">
    <property type="protein sequence ID" value="CAD5233588.1"/>
    <property type="molecule type" value="Genomic_DNA"/>
</dbReference>
<dbReference type="PANTHER" id="PTHR16166">
    <property type="entry name" value="VACUOLAR PROTEIN SORTING-ASSOCIATED PROTEIN VPS13"/>
    <property type="match status" value="1"/>
</dbReference>
<keyword evidence="3" id="KW-1185">Reference proteome</keyword>
<dbReference type="GO" id="GO:0007005">
    <property type="term" value="P:mitochondrion organization"/>
    <property type="evidence" value="ECO:0007669"/>
    <property type="project" value="TreeGrafter"/>
</dbReference>
<gene>
    <name evidence="2" type="ORF">BXYJ_LOCUS13679</name>
</gene>
<dbReference type="InterPro" id="IPR035992">
    <property type="entry name" value="Ricin_B-like_lectins"/>
</dbReference>
<organism evidence="2 3">
    <name type="scientific">Bursaphelenchus xylophilus</name>
    <name type="common">Pinewood nematode worm</name>
    <name type="synonym">Aphelenchoides xylophilus</name>
    <dbReference type="NCBI Taxonomy" id="6326"/>
    <lineage>
        <taxon>Eukaryota</taxon>
        <taxon>Metazoa</taxon>
        <taxon>Ecdysozoa</taxon>
        <taxon>Nematoda</taxon>
        <taxon>Chromadorea</taxon>
        <taxon>Rhabditida</taxon>
        <taxon>Tylenchina</taxon>
        <taxon>Tylenchomorpha</taxon>
        <taxon>Aphelenchoidea</taxon>
        <taxon>Aphelenchoididae</taxon>
        <taxon>Bursaphelenchus</taxon>
    </lineage>
</organism>